<dbReference type="Gene3D" id="2.80.10.50">
    <property type="match status" value="1"/>
</dbReference>
<protein>
    <submittedName>
        <fullName evidence="1">Uncharacterized protein</fullName>
    </submittedName>
</protein>
<evidence type="ECO:0000313" key="2">
    <source>
        <dbReference type="Proteomes" id="UP000325636"/>
    </source>
</evidence>
<dbReference type="AlphaFoldDB" id="A0A5J5LQV4"/>
<dbReference type="EMBL" id="SRLN01000012">
    <property type="protein sequence ID" value="KAB0239738.1"/>
    <property type="molecule type" value="Genomic_DNA"/>
</dbReference>
<reference evidence="2" key="1">
    <citation type="submission" date="2019-04" db="EMBL/GenBank/DDBJ databases">
        <title>Microviridin 1777: A Toxic Chymotrypsin Inhibitor Discovered by a Metabologenomic Approach.</title>
        <authorList>
            <person name="Sieber S."/>
            <person name="Grendelmeier S.M."/>
            <person name="Harris L.A."/>
            <person name="Mitchell D.A."/>
            <person name="Gademann K."/>
        </authorList>
    </citation>
    <scope>NUCLEOTIDE SEQUENCE [LARGE SCALE GENOMIC DNA]</scope>
    <source>
        <strain evidence="2">EAWAG127a</strain>
    </source>
</reference>
<accession>A0A5J5LQV4</accession>
<sequence>MTNLSKNTTQQAFVKAIQAEVSQVLGIQLDGQFSVIVHPQGYPYFIVYGENSYYNEATLNLVDQTICINDNGFGTFSNTRLSQLYNDILNNIEFKLSDEDQDLLKKREQCYEQVSQRVVSIYERDVEIITEKKISKSKCYPATKIGYVQYIINTKYDGCTQKLPSTLAILQSEYQIFINVSITLNQFTQQLDFAQRRLAAAKENTMFPLETNGGLQTGKDHYMIAYTGFPVVNQILDNLKNAENTLKITWEIQNLFSPQPTFSIGDENSLPATEDTIMIGFDEKDNKSLKTLGISASKIKVEIIYTGLTIISAKPLLLSTDLKTGWYSDTILSNIIIEKNTTGFHLFSDRYQAQNLFGFGKKFAFVKTFLISEEPTIQLTFYGNDLSKIESNFKQAKSFKINFADILTADALNIKSINHDTNKPLTITLTSPHSSSGTIPAQNKIAHIIGGVISYPPDQVSLTLKNYIQKIKFSDQFYLRNQNGQYIVGADKSLGLNGSQYYPRLGNTGKIALEFRGGIGNVENGMIVQIKTTEEFVGKYNVLGAWTTPSCYYYSTETNYQQQNWQIFKNNPNDKLIQDGDQVYFKNIYYKDQNLVSNGLYLTTKKDVDEFWIIEKVEDQDS</sequence>
<name>A0A5J5LQV4_MICAE</name>
<proteinExistence type="predicted"/>
<dbReference type="RefSeq" id="WP_150975357.1">
    <property type="nucleotide sequence ID" value="NZ_SRLN01000012.1"/>
</dbReference>
<dbReference type="Proteomes" id="UP000325636">
    <property type="component" value="Unassembled WGS sequence"/>
</dbReference>
<comment type="caution">
    <text evidence="1">The sequence shown here is derived from an EMBL/GenBank/DDBJ whole genome shotgun (WGS) entry which is preliminary data.</text>
</comment>
<organism evidence="1 2">
    <name type="scientific">Microcystis aeruginosa EAWAG127a</name>
    <dbReference type="NCBI Taxonomy" id="2529855"/>
    <lineage>
        <taxon>Bacteria</taxon>
        <taxon>Bacillati</taxon>
        <taxon>Cyanobacteriota</taxon>
        <taxon>Cyanophyceae</taxon>
        <taxon>Oscillatoriophycideae</taxon>
        <taxon>Chroococcales</taxon>
        <taxon>Microcystaceae</taxon>
        <taxon>Microcystis</taxon>
    </lineage>
</organism>
<gene>
    <name evidence="1" type="ORF">EZJ55_03010</name>
</gene>
<evidence type="ECO:0000313" key="1">
    <source>
        <dbReference type="EMBL" id="KAB0239738.1"/>
    </source>
</evidence>